<gene>
    <name evidence="4" type="ORF">TRIADDRAFT_50363</name>
</gene>
<dbReference type="InterPro" id="IPR023795">
    <property type="entry name" value="Serpin_CS"/>
</dbReference>
<dbReference type="InterPro" id="IPR042178">
    <property type="entry name" value="Serpin_sf_1"/>
</dbReference>
<dbReference type="GO" id="GO:0005615">
    <property type="term" value="C:extracellular space"/>
    <property type="evidence" value="ECO:0000318"/>
    <property type="project" value="GO_Central"/>
</dbReference>
<dbReference type="PANTHER" id="PTHR11461">
    <property type="entry name" value="SERINE PROTEASE INHIBITOR, SERPIN"/>
    <property type="match status" value="1"/>
</dbReference>
<proteinExistence type="inferred from homology"/>
<dbReference type="STRING" id="10228.B3S0N6"/>
<keyword evidence="5" id="KW-1185">Reference proteome</keyword>
<dbReference type="Proteomes" id="UP000009022">
    <property type="component" value="Unassembled WGS sequence"/>
</dbReference>
<name>B3S0N6_TRIAD</name>
<evidence type="ECO:0000256" key="1">
    <source>
        <dbReference type="ARBA" id="ARBA00009500"/>
    </source>
</evidence>
<evidence type="ECO:0000259" key="3">
    <source>
        <dbReference type="SMART" id="SM00093"/>
    </source>
</evidence>
<dbReference type="GO" id="GO:0004867">
    <property type="term" value="F:serine-type endopeptidase inhibitor activity"/>
    <property type="evidence" value="ECO:0007669"/>
    <property type="project" value="InterPro"/>
</dbReference>
<dbReference type="InParanoid" id="B3S0N6"/>
<dbReference type="RefSeq" id="XP_002113198.1">
    <property type="nucleotide sequence ID" value="XM_002113162.1"/>
</dbReference>
<evidence type="ECO:0000313" key="5">
    <source>
        <dbReference type="Proteomes" id="UP000009022"/>
    </source>
</evidence>
<dbReference type="AlphaFoldDB" id="B3S0N6"/>
<protein>
    <recommendedName>
        <fullName evidence="3">Serpin domain-containing protein</fullName>
    </recommendedName>
</protein>
<dbReference type="EMBL" id="DS985246">
    <property type="protein sequence ID" value="EDV23672.1"/>
    <property type="molecule type" value="Genomic_DNA"/>
</dbReference>
<dbReference type="InterPro" id="IPR042185">
    <property type="entry name" value="Serpin_sf_2"/>
</dbReference>
<dbReference type="KEGG" id="tad:TRIADDRAFT_50363"/>
<dbReference type="CTD" id="6754781"/>
<dbReference type="Gene3D" id="2.30.39.10">
    <property type="entry name" value="Alpha-1-antitrypsin, domain 1"/>
    <property type="match status" value="1"/>
</dbReference>
<comment type="similarity">
    <text evidence="1 2">Belongs to the serpin family.</text>
</comment>
<dbReference type="Gene3D" id="3.30.497.10">
    <property type="entry name" value="Antithrombin, subunit I, domain 2"/>
    <property type="match status" value="1"/>
</dbReference>
<dbReference type="InterPro" id="IPR023796">
    <property type="entry name" value="Serpin_dom"/>
</dbReference>
<dbReference type="PROSITE" id="PS00284">
    <property type="entry name" value="SERPIN"/>
    <property type="match status" value="1"/>
</dbReference>
<dbReference type="GeneID" id="6754781"/>
<dbReference type="InterPro" id="IPR036186">
    <property type="entry name" value="Serpin_sf"/>
</dbReference>
<dbReference type="eggNOG" id="KOG2392">
    <property type="taxonomic scope" value="Eukaryota"/>
</dbReference>
<dbReference type="PROSITE" id="PS51257">
    <property type="entry name" value="PROKAR_LIPOPROTEIN"/>
    <property type="match status" value="1"/>
</dbReference>
<dbReference type="HOGENOM" id="CLU_023330_0_2_1"/>
<dbReference type="PhylomeDB" id="B3S0N6"/>
<sequence length="363" mass="41518">MELYREIGHEDQNSIFSSYSLIVAMSMVLAGCRGNTAKQVVQALHFDHLEVLDIHTSMRLLSHQVQQHANNVTCQFNDANCIFTQKGFPILPFYLKLVRDFYHSDVKEVDFSDSQSTTNLINQWIDKMTNHKISQLFDPADITPMTKLVLANAIYFKGKWKLPFDKLKVTEKPFHYTSNEDVIVKMMSRKMKVNYMQDHSSGIQMIELPYECSKTSMIIVLPQSVSMFSDLKQILLMEGKLDQWINSMRKMEVNVQIPKFSIKQRMNLNGVLKKLGMTDLFDSSRADLTGISQAENLFVGKVIQEARLDVNEEGSEAAAATGVIVLAKMMLVTPEFIADRPFIYLIRDVESNTILFMGHVRKP</sequence>
<dbReference type="CDD" id="cd19590">
    <property type="entry name" value="serpin_thermopin-like"/>
    <property type="match status" value="1"/>
</dbReference>
<dbReference type="Pfam" id="PF00079">
    <property type="entry name" value="Serpin"/>
    <property type="match status" value="1"/>
</dbReference>
<feature type="domain" description="Serpin" evidence="3">
    <location>
        <begin position="1"/>
        <end position="363"/>
    </location>
</feature>
<dbReference type="SUPFAM" id="SSF56574">
    <property type="entry name" value="Serpins"/>
    <property type="match status" value="1"/>
</dbReference>
<organism evidence="4 5">
    <name type="scientific">Trichoplax adhaerens</name>
    <name type="common">Trichoplax reptans</name>
    <dbReference type="NCBI Taxonomy" id="10228"/>
    <lineage>
        <taxon>Eukaryota</taxon>
        <taxon>Metazoa</taxon>
        <taxon>Placozoa</taxon>
        <taxon>Uniplacotomia</taxon>
        <taxon>Trichoplacea</taxon>
        <taxon>Trichoplacidae</taxon>
        <taxon>Trichoplax</taxon>
    </lineage>
</organism>
<dbReference type="OrthoDB" id="671595at2759"/>
<dbReference type="OMA" id="NDANCIF"/>
<dbReference type="PANTHER" id="PTHR11461:SF211">
    <property type="entry name" value="GH10112P-RELATED"/>
    <property type="match status" value="1"/>
</dbReference>
<dbReference type="InterPro" id="IPR000215">
    <property type="entry name" value="Serpin_fam"/>
</dbReference>
<reference evidence="4 5" key="1">
    <citation type="journal article" date="2008" name="Nature">
        <title>The Trichoplax genome and the nature of placozoans.</title>
        <authorList>
            <person name="Srivastava M."/>
            <person name="Begovic E."/>
            <person name="Chapman J."/>
            <person name="Putnam N.H."/>
            <person name="Hellsten U."/>
            <person name="Kawashima T."/>
            <person name="Kuo A."/>
            <person name="Mitros T."/>
            <person name="Salamov A."/>
            <person name="Carpenter M.L."/>
            <person name="Signorovitch A.Y."/>
            <person name="Moreno M.A."/>
            <person name="Kamm K."/>
            <person name="Grimwood J."/>
            <person name="Schmutz J."/>
            <person name="Shapiro H."/>
            <person name="Grigoriev I.V."/>
            <person name="Buss L.W."/>
            <person name="Schierwater B."/>
            <person name="Dellaporta S.L."/>
            <person name="Rokhsar D.S."/>
        </authorList>
    </citation>
    <scope>NUCLEOTIDE SEQUENCE [LARGE SCALE GENOMIC DNA]</scope>
    <source>
        <strain evidence="4 5">Grell-BS-1999</strain>
    </source>
</reference>
<evidence type="ECO:0000313" key="4">
    <source>
        <dbReference type="EMBL" id="EDV23672.1"/>
    </source>
</evidence>
<accession>B3S0N6</accession>
<evidence type="ECO:0000256" key="2">
    <source>
        <dbReference type="RuleBase" id="RU000411"/>
    </source>
</evidence>
<dbReference type="SMART" id="SM00093">
    <property type="entry name" value="SERPIN"/>
    <property type="match status" value="1"/>
</dbReference>